<dbReference type="InterPro" id="IPR036013">
    <property type="entry name" value="Band_7/SPFH_dom_sf"/>
</dbReference>
<dbReference type="GO" id="GO:0016020">
    <property type="term" value="C:membrane"/>
    <property type="evidence" value="ECO:0007669"/>
    <property type="project" value="UniProtKB-SubCell"/>
</dbReference>
<evidence type="ECO:0000256" key="4">
    <source>
        <dbReference type="ARBA" id="ARBA00022989"/>
    </source>
</evidence>
<dbReference type="PIRSF" id="PIRSF005651">
    <property type="entry name" value="HflC"/>
    <property type="match status" value="1"/>
</dbReference>
<keyword evidence="8" id="KW-0645">Protease</keyword>
<gene>
    <name evidence="8" type="primary">hflC</name>
    <name evidence="8" type="ORF">KS4_33870</name>
</gene>
<evidence type="ECO:0000256" key="1">
    <source>
        <dbReference type="ARBA" id="ARBA00004167"/>
    </source>
</evidence>
<dbReference type="RefSeq" id="WP_145080439.1">
    <property type="nucleotide sequence ID" value="NZ_CP036425.1"/>
</dbReference>
<keyword evidence="3" id="KW-0812">Transmembrane</keyword>
<dbReference type="Proteomes" id="UP000317369">
    <property type="component" value="Chromosome"/>
</dbReference>
<dbReference type="SUPFAM" id="SSF117892">
    <property type="entry name" value="Band 7/SPFH domain"/>
    <property type="match status" value="1"/>
</dbReference>
<dbReference type="AlphaFoldDB" id="A0A517YYK2"/>
<dbReference type="OrthoDB" id="9809197at2"/>
<dbReference type="InterPro" id="IPR010200">
    <property type="entry name" value="HflC"/>
</dbReference>
<evidence type="ECO:0000256" key="3">
    <source>
        <dbReference type="ARBA" id="ARBA00022692"/>
    </source>
</evidence>
<keyword evidence="8" id="KW-0378">Hydrolase</keyword>
<proteinExistence type="inferred from homology"/>
<dbReference type="PANTHER" id="PTHR42911:SF1">
    <property type="entry name" value="MODULATOR OF FTSH PROTEASE HFLC"/>
    <property type="match status" value="1"/>
</dbReference>
<dbReference type="KEGG" id="pcor:KS4_33870"/>
<comment type="function">
    <text evidence="6">HflC and HflK could regulate a protease.</text>
</comment>
<dbReference type="Gene3D" id="3.30.479.30">
    <property type="entry name" value="Band 7 domain"/>
    <property type="match status" value="1"/>
</dbReference>
<reference evidence="8 9" key="1">
    <citation type="submission" date="2019-02" db="EMBL/GenBank/DDBJ databases">
        <title>Deep-cultivation of Planctomycetes and their phenomic and genomic characterization uncovers novel biology.</title>
        <authorList>
            <person name="Wiegand S."/>
            <person name="Jogler M."/>
            <person name="Boedeker C."/>
            <person name="Pinto D."/>
            <person name="Vollmers J."/>
            <person name="Rivas-Marin E."/>
            <person name="Kohn T."/>
            <person name="Peeters S.H."/>
            <person name="Heuer A."/>
            <person name="Rast P."/>
            <person name="Oberbeckmann S."/>
            <person name="Bunk B."/>
            <person name="Jeske O."/>
            <person name="Meyerdierks A."/>
            <person name="Storesund J.E."/>
            <person name="Kallscheuer N."/>
            <person name="Luecker S."/>
            <person name="Lage O.M."/>
            <person name="Pohl T."/>
            <person name="Merkel B.J."/>
            <person name="Hornburger P."/>
            <person name="Mueller R.-W."/>
            <person name="Bruemmer F."/>
            <person name="Labrenz M."/>
            <person name="Spormann A.M."/>
            <person name="Op den Camp H."/>
            <person name="Overmann J."/>
            <person name="Amann R."/>
            <person name="Jetten M.S.M."/>
            <person name="Mascher T."/>
            <person name="Medema M.H."/>
            <person name="Devos D.P."/>
            <person name="Kaster A.-K."/>
            <person name="Ovreas L."/>
            <person name="Rohde M."/>
            <person name="Galperin M.Y."/>
            <person name="Jogler C."/>
        </authorList>
    </citation>
    <scope>NUCLEOTIDE SEQUENCE [LARGE SCALE GENOMIC DNA]</scope>
    <source>
        <strain evidence="8 9">KS4</strain>
    </source>
</reference>
<evidence type="ECO:0000259" key="7">
    <source>
        <dbReference type="SMART" id="SM00244"/>
    </source>
</evidence>
<evidence type="ECO:0000313" key="8">
    <source>
        <dbReference type="EMBL" id="QDU35306.1"/>
    </source>
</evidence>
<evidence type="ECO:0000313" key="9">
    <source>
        <dbReference type="Proteomes" id="UP000317369"/>
    </source>
</evidence>
<sequence length="327" mass="37059">MKNPLTVIVAILVALILLTYMVCFTVRYDQVAVVTTFNQAKEPLRDVETGEIARDAAGNIVDPGSVIYEPGFNLRWPWPISNVQTYSKKIQLIEDVKQEVKTSDGHAVIVQMYLAWEIDDPYAFFRSMNNISKATDQLKALMSSFQGIISNYRFDQLVNLDEGNIQLRKIEEKCADDLRAQLAGIKPSYGIKVDKVGIRRLVLPEDITAKVFERMRTTRERLAQTARAEGTATAETIKKEAESIQQQILAFAKRRASSIRDEGDREAASYYNEFAKDTEFAKFLRRMQALKEMLPNNTQFILSADDVGLNELKDQPILPQKPIASNE</sequence>
<comment type="subcellular location">
    <subcellularLocation>
        <location evidence="1">Membrane</location>
        <topology evidence="1">Single-pass membrane protein</topology>
    </subcellularLocation>
</comment>
<dbReference type="GO" id="GO:0008233">
    <property type="term" value="F:peptidase activity"/>
    <property type="evidence" value="ECO:0007669"/>
    <property type="project" value="UniProtKB-KW"/>
</dbReference>
<dbReference type="GO" id="GO:0006508">
    <property type="term" value="P:proteolysis"/>
    <property type="evidence" value="ECO:0007669"/>
    <property type="project" value="UniProtKB-KW"/>
</dbReference>
<organism evidence="8 9">
    <name type="scientific">Poriferisphaera corsica</name>
    <dbReference type="NCBI Taxonomy" id="2528020"/>
    <lineage>
        <taxon>Bacteria</taxon>
        <taxon>Pseudomonadati</taxon>
        <taxon>Planctomycetota</taxon>
        <taxon>Phycisphaerae</taxon>
        <taxon>Phycisphaerales</taxon>
        <taxon>Phycisphaeraceae</taxon>
        <taxon>Poriferisphaera</taxon>
    </lineage>
</organism>
<dbReference type="SMART" id="SM00244">
    <property type="entry name" value="PHB"/>
    <property type="match status" value="1"/>
</dbReference>
<keyword evidence="9" id="KW-1185">Reference proteome</keyword>
<accession>A0A517YYK2</accession>
<keyword evidence="5" id="KW-0472">Membrane</keyword>
<evidence type="ECO:0000256" key="5">
    <source>
        <dbReference type="ARBA" id="ARBA00023136"/>
    </source>
</evidence>
<dbReference type="InterPro" id="IPR001107">
    <property type="entry name" value="Band_7"/>
</dbReference>
<dbReference type="PANTHER" id="PTHR42911">
    <property type="entry name" value="MODULATOR OF FTSH PROTEASE HFLC"/>
    <property type="match status" value="1"/>
</dbReference>
<feature type="domain" description="Band 7" evidence="7">
    <location>
        <begin position="42"/>
        <end position="215"/>
    </location>
</feature>
<evidence type="ECO:0000256" key="6">
    <source>
        <dbReference type="PIRNR" id="PIRNR005651"/>
    </source>
</evidence>
<comment type="similarity">
    <text evidence="2 6">Belongs to the band 7/mec-2 family. HflC subfamily.</text>
</comment>
<name>A0A517YYK2_9BACT</name>
<dbReference type="EMBL" id="CP036425">
    <property type="protein sequence ID" value="QDU35306.1"/>
    <property type="molecule type" value="Genomic_DNA"/>
</dbReference>
<evidence type="ECO:0000256" key="2">
    <source>
        <dbReference type="ARBA" id="ARBA00007862"/>
    </source>
</evidence>
<protein>
    <recommendedName>
        <fullName evidence="6">Protein HflC</fullName>
    </recommendedName>
</protein>
<dbReference type="CDD" id="cd03405">
    <property type="entry name" value="SPFH_HflC"/>
    <property type="match status" value="1"/>
</dbReference>
<dbReference type="Pfam" id="PF01145">
    <property type="entry name" value="Band_7"/>
    <property type="match status" value="1"/>
</dbReference>
<keyword evidence="4" id="KW-1133">Transmembrane helix</keyword>